<dbReference type="EMBL" id="VCYH01000007">
    <property type="protein sequence ID" value="MDN7025449.1"/>
    <property type="molecule type" value="Genomic_DNA"/>
</dbReference>
<evidence type="ECO:0000313" key="3">
    <source>
        <dbReference type="Proteomes" id="UP001168338"/>
    </source>
</evidence>
<organism evidence="2 3">
    <name type="scientific">Methanoculleus frigidifontis</name>
    <dbReference type="NCBI Taxonomy" id="2584085"/>
    <lineage>
        <taxon>Archaea</taxon>
        <taxon>Methanobacteriati</taxon>
        <taxon>Methanobacteriota</taxon>
        <taxon>Stenosarchaea group</taxon>
        <taxon>Methanomicrobia</taxon>
        <taxon>Methanomicrobiales</taxon>
        <taxon>Methanomicrobiaceae</taxon>
        <taxon>Methanoculleus</taxon>
    </lineage>
</organism>
<dbReference type="Proteomes" id="UP001168338">
    <property type="component" value="Unassembled WGS sequence"/>
</dbReference>
<sequence length="65" mass="6789">MTDGLLACHPEAGSDPVRESSPGVAGTRGAHRKGTPRCYSHHVSSGIGITVPGERDALPRDQNKP</sequence>
<keyword evidence="3" id="KW-1185">Reference proteome</keyword>
<evidence type="ECO:0000313" key="2">
    <source>
        <dbReference type="EMBL" id="MDN7025449.1"/>
    </source>
</evidence>
<accession>A0ABT8MBY4</accession>
<protein>
    <submittedName>
        <fullName evidence="2">Uncharacterized protein</fullName>
    </submittedName>
</protein>
<proteinExistence type="predicted"/>
<dbReference type="RefSeq" id="WP_301664601.1">
    <property type="nucleotide sequence ID" value="NZ_VCYH01000007.1"/>
</dbReference>
<evidence type="ECO:0000256" key="1">
    <source>
        <dbReference type="SAM" id="MobiDB-lite"/>
    </source>
</evidence>
<comment type="caution">
    <text evidence="2">The sequence shown here is derived from an EMBL/GenBank/DDBJ whole genome shotgun (WGS) entry which is preliminary data.</text>
</comment>
<reference evidence="2" key="1">
    <citation type="submission" date="2019-05" db="EMBL/GenBank/DDBJ databases">
        <title>Methanoculleus sp. FWC-SCC1, a methanogenic archaeon isolated from deep marine cold seep.</title>
        <authorList>
            <person name="Chen Y.-W."/>
            <person name="Chen S.-C."/>
            <person name="Teng N.-H."/>
            <person name="Lai M.-C."/>
        </authorList>
    </citation>
    <scope>NUCLEOTIDE SEQUENCE</scope>
    <source>
        <strain evidence="2">FWC-SCC1</strain>
    </source>
</reference>
<gene>
    <name evidence="2" type="ORF">FGU65_11175</name>
</gene>
<feature type="compositionally biased region" description="Basic and acidic residues" evidence="1">
    <location>
        <begin position="53"/>
        <end position="65"/>
    </location>
</feature>
<feature type="region of interest" description="Disordered" evidence="1">
    <location>
        <begin position="1"/>
        <end position="65"/>
    </location>
</feature>
<name>A0ABT8MBY4_9EURY</name>